<dbReference type="GO" id="GO:0004175">
    <property type="term" value="F:endopeptidase activity"/>
    <property type="evidence" value="ECO:0007669"/>
    <property type="project" value="UniProtKB-ARBA"/>
</dbReference>
<feature type="transmembrane region" description="Helical" evidence="1">
    <location>
        <begin position="295"/>
        <end position="319"/>
    </location>
</feature>
<keyword evidence="3" id="KW-0482">Metalloprotease</keyword>
<feature type="transmembrane region" description="Helical" evidence="1">
    <location>
        <begin position="129"/>
        <end position="150"/>
    </location>
</feature>
<keyword evidence="1" id="KW-0472">Membrane</keyword>
<feature type="transmembrane region" description="Helical" evidence="1">
    <location>
        <begin position="162"/>
        <end position="182"/>
    </location>
</feature>
<feature type="transmembrane region" description="Helical" evidence="1">
    <location>
        <begin position="217"/>
        <end position="237"/>
    </location>
</feature>
<name>A0A9D1TDN2_9FIRM</name>
<evidence type="ECO:0000259" key="2">
    <source>
        <dbReference type="Pfam" id="PF02517"/>
    </source>
</evidence>
<feature type="transmembrane region" description="Helical" evidence="1">
    <location>
        <begin position="46"/>
        <end position="66"/>
    </location>
</feature>
<reference evidence="3" key="1">
    <citation type="submission" date="2020-10" db="EMBL/GenBank/DDBJ databases">
        <authorList>
            <person name="Gilroy R."/>
        </authorList>
    </citation>
    <scope>NUCLEOTIDE SEQUENCE</scope>
    <source>
        <strain evidence="3">CHK183-6373</strain>
    </source>
</reference>
<dbReference type="InterPro" id="IPR003675">
    <property type="entry name" value="Rce1/LyrA-like_dom"/>
</dbReference>
<dbReference type="PANTHER" id="PTHR36435:SF1">
    <property type="entry name" value="CAAX AMINO TERMINAL PROTEASE FAMILY PROTEIN"/>
    <property type="match status" value="1"/>
</dbReference>
<dbReference type="Pfam" id="PF02517">
    <property type="entry name" value="Rce1-like"/>
    <property type="match status" value="1"/>
</dbReference>
<reference evidence="3" key="2">
    <citation type="journal article" date="2021" name="PeerJ">
        <title>Extensive microbial diversity within the chicken gut microbiome revealed by metagenomics and culture.</title>
        <authorList>
            <person name="Gilroy R."/>
            <person name="Ravi A."/>
            <person name="Getino M."/>
            <person name="Pursley I."/>
            <person name="Horton D.L."/>
            <person name="Alikhan N.F."/>
            <person name="Baker D."/>
            <person name="Gharbi K."/>
            <person name="Hall N."/>
            <person name="Watson M."/>
            <person name="Adriaenssens E.M."/>
            <person name="Foster-Nyarko E."/>
            <person name="Jarju S."/>
            <person name="Secka A."/>
            <person name="Antonio M."/>
            <person name="Oren A."/>
            <person name="Chaudhuri R.R."/>
            <person name="La Ragione R."/>
            <person name="Hildebrand F."/>
            <person name="Pallen M.J."/>
        </authorList>
    </citation>
    <scope>NUCLEOTIDE SEQUENCE</scope>
    <source>
        <strain evidence="3">CHK183-6373</strain>
    </source>
</reference>
<evidence type="ECO:0000256" key="1">
    <source>
        <dbReference type="SAM" id="Phobius"/>
    </source>
</evidence>
<proteinExistence type="predicted"/>
<feature type="transmembrane region" description="Helical" evidence="1">
    <location>
        <begin position="86"/>
        <end position="109"/>
    </location>
</feature>
<dbReference type="PANTHER" id="PTHR36435">
    <property type="entry name" value="SLR1288 PROTEIN"/>
    <property type="match status" value="1"/>
</dbReference>
<protein>
    <submittedName>
        <fullName evidence="3">CPBP family intramembrane metalloprotease</fullName>
    </submittedName>
</protein>
<evidence type="ECO:0000313" key="3">
    <source>
        <dbReference type="EMBL" id="HIV29184.1"/>
    </source>
</evidence>
<keyword evidence="1" id="KW-0812">Transmembrane</keyword>
<feature type="transmembrane region" description="Helical" evidence="1">
    <location>
        <begin position="12"/>
        <end position="34"/>
    </location>
</feature>
<organism evidence="3 4">
    <name type="scientific">Candidatus Ornithocaccomicrobium faecavium</name>
    <dbReference type="NCBI Taxonomy" id="2840890"/>
    <lineage>
        <taxon>Bacteria</taxon>
        <taxon>Bacillati</taxon>
        <taxon>Bacillota</taxon>
        <taxon>Clostridia</taxon>
        <taxon>Candidatus Ornithocaccomicrobium</taxon>
    </lineage>
</organism>
<feature type="domain" description="CAAX prenyl protease 2/Lysostaphin resistance protein A-like" evidence="2">
    <location>
        <begin position="131"/>
        <end position="216"/>
    </location>
</feature>
<dbReference type="GO" id="GO:0008237">
    <property type="term" value="F:metallopeptidase activity"/>
    <property type="evidence" value="ECO:0007669"/>
    <property type="project" value="UniProtKB-KW"/>
</dbReference>
<dbReference type="Proteomes" id="UP000886884">
    <property type="component" value="Unassembled WGS sequence"/>
</dbReference>
<keyword evidence="3" id="KW-0645">Protease</keyword>
<dbReference type="GO" id="GO:0080120">
    <property type="term" value="P:CAAX-box protein maturation"/>
    <property type="evidence" value="ECO:0007669"/>
    <property type="project" value="UniProtKB-ARBA"/>
</dbReference>
<accession>A0A9D1TDN2</accession>
<keyword evidence="1" id="KW-1133">Transmembrane helix</keyword>
<gene>
    <name evidence="3" type="ORF">IAA64_14580</name>
</gene>
<comment type="caution">
    <text evidence="3">The sequence shown here is derived from an EMBL/GenBank/DDBJ whole genome shotgun (WGS) entry which is preliminary data.</text>
</comment>
<dbReference type="EMBL" id="DVOT01000258">
    <property type="protein sequence ID" value="HIV29184.1"/>
    <property type="molecule type" value="Genomic_DNA"/>
</dbReference>
<feature type="transmembrane region" description="Helical" evidence="1">
    <location>
        <begin position="188"/>
        <end position="210"/>
    </location>
</feature>
<sequence>MVENRGISLFRANALYLLAAVGLVLLDLAATLLSSIEGLNTGAASVLLNVGYYVLFLGAPVLLYAVRRQDGLDTLRMLPLPLSRALLIALLAASALMLVSLVSMWFLALVEATGGTAYDTALPMPKSRAGIIGMVLQVAVLPGIFEELLFRGALLRAWEKRGGTYAVVVTTLLFAALHSTVLGLPSQLISGAIMALLVIRLNSVYASMIFHTVYNGLNYGLALYANSAVDAAEAAALESATTVELLGGAGGLLALVPSMLLFALITYFLYRMCVRWSQPVLLRDSRPEPMDWKSLVVLASALITCAAYYALDVAAIWFVP</sequence>
<keyword evidence="3" id="KW-0378">Hydrolase</keyword>
<evidence type="ECO:0000313" key="4">
    <source>
        <dbReference type="Proteomes" id="UP000886884"/>
    </source>
</evidence>
<feature type="transmembrane region" description="Helical" evidence="1">
    <location>
        <begin position="249"/>
        <end position="274"/>
    </location>
</feature>
<dbReference type="InterPro" id="IPR052710">
    <property type="entry name" value="CAAX_protease"/>
</dbReference>
<dbReference type="AlphaFoldDB" id="A0A9D1TDN2"/>